<reference evidence="2 3" key="1">
    <citation type="submission" date="2019-04" db="EMBL/GenBank/DDBJ databases">
        <title>Sphingobacterium olei sp. nov., isolated from oil-contaminated soil.</title>
        <authorList>
            <person name="Liu B."/>
        </authorList>
    </citation>
    <scope>NUCLEOTIDE SEQUENCE [LARGE SCALE GENOMIC DNA]</scope>
    <source>
        <strain evidence="2 3">HAL-9</strain>
    </source>
</reference>
<sequence>MKLQHILPCMLSACILFSCTKDEPTLDVTKNGQLKIKFDQIVGGKKLILNETTYTNNSEEQFIVSTAKYYVSNIVLTNNNGQSYTVPKSESFFLINAANSESLTPSVLVPEGQYTTLQFNLGIDSITNTLPVSERTGVLDVAGNDMYWSWNSGYIFFKLEGSSTSSTTADQKFRYHIGLFGGYDTKTVNNNKTVVLDLSKAGTAIVQENLSSDIHLMVDLGKVFDGKNKISIATNSTVMTSGPHQLIAENYAQMFTHDHTHNYQKISNE</sequence>
<proteinExistence type="predicted"/>
<dbReference type="InterPro" id="IPR046863">
    <property type="entry name" value="MbnP-like_dom"/>
</dbReference>
<evidence type="ECO:0000259" key="1">
    <source>
        <dbReference type="Pfam" id="PF20243"/>
    </source>
</evidence>
<accession>A0A4U0P6U9</accession>
<evidence type="ECO:0000313" key="2">
    <source>
        <dbReference type="EMBL" id="TJZ63163.1"/>
    </source>
</evidence>
<protein>
    <recommendedName>
        <fullName evidence="1">Copper-binding protein MbnP-like domain-containing protein</fullName>
    </recommendedName>
</protein>
<dbReference type="Pfam" id="PF20243">
    <property type="entry name" value="MbnP"/>
    <property type="match status" value="1"/>
</dbReference>
<gene>
    <name evidence="2" type="ORF">FAZ15_02380</name>
</gene>
<dbReference type="OrthoDB" id="1422031at2"/>
<evidence type="ECO:0000313" key="3">
    <source>
        <dbReference type="Proteomes" id="UP000306808"/>
    </source>
</evidence>
<dbReference type="AlphaFoldDB" id="A0A4U0P6U9"/>
<dbReference type="Proteomes" id="UP000306808">
    <property type="component" value="Unassembled WGS sequence"/>
</dbReference>
<feature type="domain" description="Copper-binding protein MbnP-like" evidence="1">
    <location>
        <begin position="32"/>
        <end position="239"/>
    </location>
</feature>
<dbReference type="PROSITE" id="PS51257">
    <property type="entry name" value="PROKAR_LIPOPROTEIN"/>
    <property type="match status" value="1"/>
</dbReference>
<comment type="caution">
    <text evidence="2">The sequence shown here is derived from an EMBL/GenBank/DDBJ whole genome shotgun (WGS) entry which is preliminary data.</text>
</comment>
<keyword evidence="3" id="KW-1185">Reference proteome</keyword>
<organism evidence="2 3">
    <name type="scientific">Sphingobacterium olei</name>
    <dbReference type="NCBI Taxonomy" id="2571155"/>
    <lineage>
        <taxon>Bacteria</taxon>
        <taxon>Pseudomonadati</taxon>
        <taxon>Bacteroidota</taxon>
        <taxon>Sphingobacteriia</taxon>
        <taxon>Sphingobacteriales</taxon>
        <taxon>Sphingobacteriaceae</taxon>
        <taxon>Sphingobacterium</taxon>
    </lineage>
</organism>
<dbReference type="RefSeq" id="WP_136899709.1">
    <property type="nucleotide sequence ID" value="NZ_SUME01000001.1"/>
</dbReference>
<name>A0A4U0P6U9_9SPHI</name>
<dbReference type="EMBL" id="SUME01000001">
    <property type="protein sequence ID" value="TJZ63163.1"/>
    <property type="molecule type" value="Genomic_DNA"/>
</dbReference>